<proteinExistence type="predicted"/>
<feature type="compositionally biased region" description="Basic and acidic residues" evidence="1">
    <location>
        <begin position="21"/>
        <end position="32"/>
    </location>
</feature>
<feature type="compositionally biased region" description="Low complexity" evidence="1">
    <location>
        <begin position="115"/>
        <end position="134"/>
    </location>
</feature>
<comment type="caution">
    <text evidence="3">The sequence shown here is derived from an EMBL/GenBank/DDBJ whole genome shotgun (WGS) entry which is preliminary data.</text>
</comment>
<organism evidence="3 4">
    <name type="scientific">Nocardioides humi</name>
    <dbReference type="NCBI Taxonomy" id="449461"/>
    <lineage>
        <taxon>Bacteria</taxon>
        <taxon>Bacillati</taxon>
        <taxon>Actinomycetota</taxon>
        <taxon>Actinomycetes</taxon>
        <taxon>Propionibacteriales</taxon>
        <taxon>Nocardioidaceae</taxon>
        <taxon>Nocardioides</taxon>
    </lineage>
</organism>
<keyword evidence="2" id="KW-1133">Transmembrane helix</keyword>
<name>A0ABN2BHC7_9ACTN</name>
<evidence type="ECO:0000256" key="1">
    <source>
        <dbReference type="SAM" id="MobiDB-lite"/>
    </source>
</evidence>
<feature type="transmembrane region" description="Helical" evidence="2">
    <location>
        <begin position="146"/>
        <end position="166"/>
    </location>
</feature>
<feature type="compositionally biased region" description="Basic residues" evidence="1">
    <location>
        <begin position="95"/>
        <end position="110"/>
    </location>
</feature>
<feature type="region of interest" description="Disordered" evidence="1">
    <location>
        <begin position="168"/>
        <end position="197"/>
    </location>
</feature>
<feature type="compositionally biased region" description="Polar residues" evidence="1">
    <location>
        <begin position="187"/>
        <end position="197"/>
    </location>
</feature>
<keyword evidence="2" id="KW-0812">Transmembrane</keyword>
<dbReference type="EMBL" id="BAAAOR010000037">
    <property type="protein sequence ID" value="GAA1539624.1"/>
    <property type="molecule type" value="Genomic_DNA"/>
</dbReference>
<evidence type="ECO:0000256" key="2">
    <source>
        <dbReference type="SAM" id="Phobius"/>
    </source>
</evidence>
<dbReference type="RefSeq" id="WP_344113645.1">
    <property type="nucleotide sequence ID" value="NZ_BAAAOR010000037.1"/>
</dbReference>
<evidence type="ECO:0000313" key="3">
    <source>
        <dbReference type="EMBL" id="GAA1539624.1"/>
    </source>
</evidence>
<keyword evidence="4" id="KW-1185">Reference proteome</keyword>
<sequence>MPADEPEPTEPPADLAPADLPRAEEREQEHAAFRSLLNPPREVPRFDPLTDPAADAEPEPLDEHEAFRRVVATSHEVPRFEPLDGAVPGLGDRTVRRRRRSRRRRSAGHGRRLEPAVAVPAPEPAVEPAVDPAPMRGPAGADRRETLILVAVLAVLVLLGVVYTVVQQSDRPSDGGPPDSAPHGASLATSQPADVRR</sequence>
<protein>
    <submittedName>
        <fullName evidence="3">Uncharacterized protein</fullName>
    </submittedName>
</protein>
<feature type="region of interest" description="Disordered" evidence="1">
    <location>
        <begin position="80"/>
        <end position="140"/>
    </location>
</feature>
<reference evidence="3 4" key="1">
    <citation type="journal article" date="2019" name="Int. J. Syst. Evol. Microbiol.">
        <title>The Global Catalogue of Microorganisms (GCM) 10K type strain sequencing project: providing services to taxonomists for standard genome sequencing and annotation.</title>
        <authorList>
            <consortium name="The Broad Institute Genomics Platform"/>
            <consortium name="The Broad Institute Genome Sequencing Center for Infectious Disease"/>
            <person name="Wu L."/>
            <person name="Ma J."/>
        </authorList>
    </citation>
    <scope>NUCLEOTIDE SEQUENCE [LARGE SCALE GENOMIC DNA]</scope>
    <source>
        <strain evidence="3 4">JCM 14942</strain>
    </source>
</reference>
<keyword evidence="2" id="KW-0472">Membrane</keyword>
<gene>
    <name evidence="3" type="ORF">GCM10009788_48060</name>
</gene>
<evidence type="ECO:0000313" key="4">
    <source>
        <dbReference type="Proteomes" id="UP001500842"/>
    </source>
</evidence>
<dbReference type="Proteomes" id="UP001500842">
    <property type="component" value="Unassembled WGS sequence"/>
</dbReference>
<feature type="region of interest" description="Disordered" evidence="1">
    <location>
        <begin position="1"/>
        <end position="67"/>
    </location>
</feature>
<accession>A0ABN2BHC7</accession>